<evidence type="ECO:0000256" key="3">
    <source>
        <dbReference type="ARBA" id="ARBA00022448"/>
    </source>
</evidence>
<evidence type="ECO:0000256" key="4">
    <source>
        <dbReference type="ARBA" id="ARBA00022475"/>
    </source>
</evidence>
<protein>
    <recommendedName>
        <fullName evidence="8">Probable membrane transporter protein</fullName>
    </recommendedName>
</protein>
<feature type="transmembrane region" description="Helical" evidence="8">
    <location>
        <begin position="101"/>
        <end position="122"/>
    </location>
</feature>
<keyword evidence="5 8" id="KW-0812">Transmembrane</keyword>
<organism evidence="9 10">
    <name type="scientific">Steroidobacter gossypii</name>
    <dbReference type="NCBI Taxonomy" id="2805490"/>
    <lineage>
        <taxon>Bacteria</taxon>
        <taxon>Pseudomonadati</taxon>
        <taxon>Pseudomonadota</taxon>
        <taxon>Gammaproteobacteria</taxon>
        <taxon>Steroidobacterales</taxon>
        <taxon>Steroidobacteraceae</taxon>
        <taxon>Steroidobacter</taxon>
    </lineage>
</organism>
<dbReference type="EMBL" id="JAEVLS010000001">
    <property type="protein sequence ID" value="MBM0104345.1"/>
    <property type="molecule type" value="Genomic_DNA"/>
</dbReference>
<dbReference type="PANTHER" id="PTHR30269:SF32">
    <property type="entry name" value="MEMBRANE TRANSPORTER PROTEIN-RELATED"/>
    <property type="match status" value="1"/>
</dbReference>
<feature type="transmembrane region" description="Helical" evidence="8">
    <location>
        <begin position="134"/>
        <end position="159"/>
    </location>
</feature>
<keyword evidence="3" id="KW-0813">Transport</keyword>
<gene>
    <name evidence="9" type="ORF">JM946_06290</name>
</gene>
<feature type="transmembrane region" description="Helical" evidence="8">
    <location>
        <begin position="46"/>
        <end position="63"/>
    </location>
</feature>
<dbReference type="InterPro" id="IPR002781">
    <property type="entry name" value="TM_pro_TauE-like"/>
</dbReference>
<keyword evidence="7 8" id="KW-0472">Membrane</keyword>
<comment type="subcellular location">
    <subcellularLocation>
        <location evidence="1 8">Cell membrane</location>
        <topology evidence="1 8">Multi-pass membrane protein</topology>
    </subcellularLocation>
</comment>
<dbReference type="InterPro" id="IPR052017">
    <property type="entry name" value="TSUP"/>
</dbReference>
<evidence type="ECO:0000256" key="8">
    <source>
        <dbReference type="RuleBase" id="RU363041"/>
    </source>
</evidence>
<evidence type="ECO:0000313" key="9">
    <source>
        <dbReference type="EMBL" id="MBM0104345.1"/>
    </source>
</evidence>
<evidence type="ECO:0000256" key="2">
    <source>
        <dbReference type="ARBA" id="ARBA00009142"/>
    </source>
</evidence>
<keyword evidence="10" id="KW-1185">Reference proteome</keyword>
<accession>A0ABS1WTP0</accession>
<comment type="caution">
    <text evidence="9">The sequence shown here is derived from an EMBL/GenBank/DDBJ whole genome shotgun (WGS) entry which is preliminary data.</text>
</comment>
<proteinExistence type="inferred from homology"/>
<dbReference type="Proteomes" id="UP000661077">
    <property type="component" value="Unassembled WGS sequence"/>
</dbReference>
<feature type="transmembrane region" description="Helical" evidence="8">
    <location>
        <begin position="75"/>
        <end position="94"/>
    </location>
</feature>
<comment type="similarity">
    <text evidence="2 8">Belongs to the 4-toluene sulfonate uptake permease (TSUP) (TC 2.A.102) family.</text>
</comment>
<feature type="transmembrane region" description="Helical" evidence="8">
    <location>
        <begin position="230"/>
        <end position="248"/>
    </location>
</feature>
<evidence type="ECO:0000256" key="1">
    <source>
        <dbReference type="ARBA" id="ARBA00004651"/>
    </source>
</evidence>
<evidence type="ECO:0000256" key="7">
    <source>
        <dbReference type="ARBA" id="ARBA00023136"/>
    </source>
</evidence>
<feature type="transmembrane region" description="Helical" evidence="8">
    <location>
        <begin position="12"/>
        <end position="39"/>
    </location>
</feature>
<dbReference type="RefSeq" id="WP_203166297.1">
    <property type="nucleotide sequence ID" value="NZ_JAEVLS010000001.1"/>
</dbReference>
<feature type="transmembrane region" description="Helical" evidence="8">
    <location>
        <begin position="171"/>
        <end position="192"/>
    </location>
</feature>
<sequence>MSVLTSSTAYVALIFLLAGAVKGVVGLGLPTVAMGLLSLAMPPAEAAAILLLPSFITNVWQLAEGPRLDDLIRRLWPLLLAIFISTVIASDVIASTGSAEASVALGGALLLYASAGLCNFHIHVSAATQRWAGPLVGVITGFITGATGTFVVPAVPYLAGLGLARDELIQALGLSFTVSTVALALGLLWHGAFEMKSVSSSMVAIVPALLGMMLGGQIRRRVSPERFRRWFFLGLCALAVHLIARGAFRS</sequence>
<name>A0ABS1WTP0_9GAMM</name>
<dbReference type="Pfam" id="PF01925">
    <property type="entry name" value="TauE"/>
    <property type="match status" value="1"/>
</dbReference>
<feature type="transmembrane region" description="Helical" evidence="8">
    <location>
        <begin position="198"/>
        <end position="218"/>
    </location>
</feature>
<keyword evidence="6 8" id="KW-1133">Transmembrane helix</keyword>
<evidence type="ECO:0000256" key="5">
    <source>
        <dbReference type="ARBA" id="ARBA00022692"/>
    </source>
</evidence>
<keyword evidence="4 8" id="KW-1003">Cell membrane</keyword>
<evidence type="ECO:0000256" key="6">
    <source>
        <dbReference type="ARBA" id="ARBA00022989"/>
    </source>
</evidence>
<reference evidence="9 10" key="1">
    <citation type="journal article" date="2021" name="Int. J. Syst. Evol. Microbiol.">
        <title>Steroidobacter gossypii sp. nov., isolated from soil of cotton cropping field.</title>
        <authorList>
            <person name="Huang R."/>
            <person name="Yang S."/>
            <person name="Zhen C."/>
            <person name="Liu W."/>
        </authorList>
    </citation>
    <scope>NUCLEOTIDE SEQUENCE [LARGE SCALE GENOMIC DNA]</scope>
    <source>
        <strain evidence="9 10">S1-65</strain>
    </source>
</reference>
<evidence type="ECO:0000313" key="10">
    <source>
        <dbReference type="Proteomes" id="UP000661077"/>
    </source>
</evidence>
<dbReference type="PANTHER" id="PTHR30269">
    <property type="entry name" value="TRANSMEMBRANE PROTEIN YFCA"/>
    <property type="match status" value="1"/>
</dbReference>